<dbReference type="AlphaFoldDB" id="A0A5J5BBQ1"/>
<evidence type="ECO:0000313" key="2">
    <source>
        <dbReference type="EMBL" id="KAA8538651.1"/>
    </source>
</evidence>
<proteinExistence type="predicted"/>
<organism evidence="2 3">
    <name type="scientific">Nyssa sinensis</name>
    <dbReference type="NCBI Taxonomy" id="561372"/>
    <lineage>
        <taxon>Eukaryota</taxon>
        <taxon>Viridiplantae</taxon>
        <taxon>Streptophyta</taxon>
        <taxon>Embryophyta</taxon>
        <taxon>Tracheophyta</taxon>
        <taxon>Spermatophyta</taxon>
        <taxon>Magnoliopsida</taxon>
        <taxon>eudicotyledons</taxon>
        <taxon>Gunneridae</taxon>
        <taxon>Pentapetalae</taxon>
        <taxon>asterids</taxon>
        <taxon>Cornales</taxon>
        <taxon>Nyssaceae</taxon>
        <taxon>Nyssa</taxon>
    </lineage>
</organism>
<gene>
    <name evidence="2" type="ORF">F0562_028259</name>
</gene>
<accession>A0A5J5BBQ1</accession>
<sequence length="284" mass="32851">MLKQTVHHVSTRIDARLRHLPSETSNPCIFRVHARLRKENEKAYEPEILAIGHYHHGSKLPGPKPLSVSPEKVEHLLHLMHFSWCSSFTGRKVSFTIKESKLEFIKSTIELLEFGIKFTDARESTSVLDIKFENGVMKIPTLVVDDNTECFLRNLIAYEQYQRTEPRYVTDYMTLMDCLISSAKDVEILRHKGISNNCLGDDEAICTMFNSLGNNVHVLSWWFCYTQVFHNVNEHCRRGWNKQLGQLRHDYFNSPWSTISFLAAAALLLLTLAQTIFSALSYWK</sequence>
<dbReference type="Proteomes" id="UP000325577">
    <property type="component" value="Linkage Group LG15"/>
</dbReference>
<dbReference type="InterPro" id="IPR004158">
    <property type="entry name" value="DUF247_pln"/>
</dbReference>
<dbReference type="EMBL" id="CM018038">
    <property type="protein sequence ID" value="KAA8538651.1"/>
    <property type="molecule type" value="Genomic_DNA"/>
</dbReference>
<keyword evidence="1" id="KW-1133">Transmembrane helix</keyword>
<keyword evidence="3" id="KW-1185">Reference proteome</keyword>
<dbReference type="PANTHER" id="PTHR31170">
    <property type="entry name" value="BNAC04G53230D PROTEIN"/>
    <property type="match status" value="1"/>
</dbReference>
<feature type="transmembrane region" description="Helical" evidence="1">
    <location>
        <begin position="261"/>
        <end position="283"/>
    </location>
</feature>
<protein>
    <submittedName>
        <fullName evidence="2">Uncharacterized protein</fullName>
    </submittedName>
</protein>
<dbReference type="PANTHER" id="PTHR31170:SF17">
    <property type="match status" value="1"/>
</dbReference>
<reference evidence="2 3" key="1">
    <citation type="submission" date="2019-09" db="EMBL/GenBank/DDBJ databases">
        <title>A chromosome-level genome assembly of the Chinese tupelo Nyssa sinensis.</title>
        <authorList>
            <person name="Yang X."/>
            <person name="Kang M."/>
            <person name="Yang Y."/>
            <person name="Xiong H."/>
            <person name="Wang M."/>
            <person name="Zhang Z."/>
            <person name="Wang Z."/>
            <person name="Wu H."/>
            <person name="Ma T."/>
            <person name="Liu J."/>
            <person name="Xi Z."/>
        </authorList>
    </citation>
    <scope>NUCLEOTIDE SEQUENCE [LARGE SCALE GENOMIC DNA]</scope>
    <source>
        <strain evidence="2">J267</strain>
        <tissue evidence="2">Leaf</tissue>
    </source>
</reference>
<name>A0A5J5BBQ1_9ASTE</name>
<evidence type="ECO:0000256" key="1">
    <source>
        <dbReference type="SAM" id="Phobius"/>
    </source>
</evidence>
<keyword evidence="1" id="KW-0472">Membrane</keyword>
<evidence type="ECO:0000313" key="3">
    <source>
        <dbReference type="Proteomes" id="UP000325577"/>
    </source>
</evidence>
<dbReference type="Pfam" id="PF03140">
    <property type="entry name" value="DUF247"/>
    <property type="match status" value="2"/>
</dbReference>
<dbReference type="OrthoDB" id="591587at2759"/>
<keyword evidence="1" id="KW-0812">Transmembrane</keyword>